<accession>A0AAW1V530</accession>
<evidence type="ECO:0000313" key="1">
    <source>
        <dbReference type="EMBL" id="KAK9890801.1"/>
    </source>
</evidence>
<proteinExistence type="predicted"/>
<name>A0AAW1V530_9CUCU</name>
<gene>
    <name evidence="1" type="ORF">WA026_012145</name>
</gene>
<dbReference type="Proteomes" id="UP001431783">
    <property type="component" value="Unassembled WGS sequence"/>
</dbReference>
<comment type="caution">
    <text evidence="1">The sequence shown here is derived from an EMBL/GenBank/DDBJ whole genome shotgun (WGS) entry which is preliminary data.</text>
</comment>
<keyword evidence="2" id="KW-1185">Reference proteome</keyword>
<sequence>MLAHLKVINRIQIIDTRDTTEFQRQQKFFVVFSGVFQILPDLKTKITRFRRNVDKNQTHSRAFSKIACDLINFEKYSRHVGKNTKKLTMSTTFLKRIYAKCFLIEI</sequence>
<protein>
    <submittedName>
        <fullName evidence="1">Uncharacterized protein</fullName>
    </submittedName>
</protein>
<dbReference type="EMBL" id="JARQZJ010000126">
    <property type="protein sequence ID" value="KAK9890801.1"/>
    <property type="molecule type" value="Genomic_DNA"/>
</dbReference>
<organism evidence="1 2">
    <name type="scientific">Henosepilachna vigintioctopunctata</name>
    <dbReference type="NCBI Taxonomy" id="420089"/>
    <lineage>
        <taxon>Eukaryota</taxon>
        <taxon>Metazoa</taxon>
        <taxon>Ecdysozoa</taxon>
        <taxon>Arthropoda</taxon>
        <taxon>Hexapoda</taxon>
        <taxon>Insecta</taxon>
        <taxon>Pterygota</taxon>
        <taxon>Neoptera</taxon>
        <taxon>Endopterygota</taxon>
        <taxon>Coleoptera</taxon>
        <taxon>Polyphaga</taxon>
        <taxon>Cucujiformia</taxon>
        <taxon>Coccinelloidea</taxon>
        <taxon>Coccinellidae</taxon>
        <taxon>Epilachninae</taxon>
        <taxon>Epilachnini</taxon>
        <taxon>Henosepilachna</taxon>
    </lineage>
</organism>
<reference evidence="1 2" key="1">
    <citation type="submission" date="2023-03" db="EMBL/GenBank/DDBJ databases">
        <title>Genome insight into feeding habits of ladybird beetles.</title>
        <authorList>
            <person name="Li H.-S."/>
            <person name="Huang Y.-H."/>
            <person name="Pang H."/>
        </authorList>
    </citation>
    <scope>NUCLEOTIDE SEQUENCE [LARGE SCALE GENOMIC DNA]</scope>
    <source>
        <strain evidence="1">SYSU_2023b</strain>
        <tissue evidence="1">Whole body</tissue>
    </source>
</reference>
<evidence type="ECO:0000313" key="2">
    <source>
        <dbReference type="Proteomes" id="UP001431783"/>
    </source>
</evidence>
<dbReference type="AlphaFoldDB" id="A0AAW1V530"/>